<name>A0ACC3TPQ9_9ASCO</name>
<comment type="caution">
    <text evidence="1">The sequence shown here is derived from an EMBL/GenBank/DDBJ whole genome shotgun (WGS) entry which is preliminary data.</text>
</comment>
<sequence length="796" mass="90149">MLETPSRAAGAHLVEKERGVDSPRIIDIRSSRHASTEDPVRKDILDGLRSFPPKIPTYILYDAQGLQLFDAITRLECYYLTASELSILTQYGKDLASLLPDNSTVVELGCGSLNKTRLLLYALESQRKKTNYYALDLSSSELKKAICGLDRGLKYVSVVGLHGTYDDGRKWLARARSKSSGPLVVLWLGSSIGNLSRADAELFLSQFVSESLIPGDMFVIGIDRRNDPNVVWKAYNDDLGITRKFILNGLAHANRHLDQGFQLKDWEYEGVYHKEEGYHEAFYTAQRDVDMRGIVGNESGYFPTGARILVEQSWKYSPQEVAILADGCGLFPLQRWTDAAGTYDLHLLQVPPFDFFISSCDVTHVPSLDSWHELWKSWDLVSEYMMSDEMLQEKPIPVRNECAFYRGHVPTFFDIKITEAVPELRPLEPVYFRDIFARGIDPDLDDPSQVHWHSSTPLTWPAPDTIMKYKDSVRERIKLLYSNASMTRHGWRAIWMGFEHEAMHLETLMYMLVQSGLTIPPPVFAALRFGIGGLPSRFPHTTTIELHDIELGMIDLEDEDDIVESARAHEFGWDNEKPAGIFPISGKLEVSRKLITNGDYLAYLRETVSQRIPQSWSGSVVRPSVKTVFGPIAFDMAEETGPAQWPVVASYNDLKKYAKWKGQGWRLPSEVELRVIYDYAAYGHSSNSKYDITESNVGFKFWHPTALAPEIEIAGPGSMGVWEWTATELTRGEGFVPGGLYPEYTADFFDGKHNVVLGGSWATHPRLSGRRSFRNWYQRAYEFAFVGGRLVRDVIV</sequence>
<organism evidence="1 2">
    <name type="scientific">Lipomyces orientalis</name>
    <dbReference type="NCBI Taxonomy" id="1233043"/>
    <lineage>
        <taxon>Eukaryota</taxon>
        <taxon>Fungi</taxon>
        <taxon>Dikarya</taxon>
        <taxon>Ascomycota</taxon>
        <taxon>Saccharomycotina</taxon>
        <taxon>Lipomycetes</taxon>
        <taxon>Lipomycetales</taxon>
        <taxon>Lipomycetaceae</taxon>
        <taxon>Lipomyces</taxon>
    </lineage>
</organism>
<evidence type="ECO:0000313" key="2">
    <source>
        <dbReference type="Proteomes" id="UP001489719"/>
    </source>
</evidence>
<gene>
    <name evidence="1" type="ORF">V1517DRAFT_321213</name>
</gene>
<dbReference type="Proteomes" id="UP001489719">
    <property type="component" value="Unassembled WGS sequence"/>
</dbReference>
<reference evidence="2" key="1">
    <citation type="journal article" date="2024" name="Front. Bioeng. Biotechnol.">
        <title>Genome-scale model development and genomic sequencing of the oleaginous clade Lipomyces.</title>
        <authorList>
            <person name="Czajka J.J."/>
            <person name="Han Y."/>
            <person name="Kim J."/>
            <person name="Mondo S.J."/>
            <person name="Hofstad B.A."/>
            <person name="Robles A."/>
            <person name="Haridas S."/>
            <person name="Riley R."/>
            <person name="LaButti K."/>
            <person name="Pangilinan J."/>
            <person name="Andreopoulos W."/>
            <person name="Lipzen A."/>
            <person name="Yan J."/>
            <person name="Wang M."/>
            <person name="Ng V."/>
            <person name="Grigoriev I.V."/>
            <person name="Spatafora J.W."/>
            <person name="Magnuson J.K."/>
            <person name="Baker S.E."/>
            <person name="Pomraning K.R."/>
        </authorList>
    </citation>
    <scope>NUCLEOTIDE SEQUENCE [LARGE SCALE GENOMIC DNA]</scope>
    <source>
        <strain evidence="2">CBS 10300</strain>
    </source>
</reference>
<proteinExistence type="predicted"/>
<dbReference type="EMBL" id="MU970065">
    <property type="protein sequence ID" value="KAK9323148.1"/>
    <property type="molecule type" value="Genomic_DNA"/>
</dbReference>
<accession>A0ACC3TPQ9</accession>
<evidence type="ECO:0000313" key="1">
    <source>
        <dbReference type="EMBL" id="KAK9323148.1"/>
    </source>
</evidence>
<protein>
    <submittedName>
        <fullName evidence="1">Uncharacterized protein</fullName>
    </submittedName>
</protein>
<keyword evidence="2" id="KW-1185">Reference proteome</keyword>